<keyword evidence="3" id="KW-1185">Reference proteome</keyword>
<evidence type="ECO:0000313" key="3">
    <source>
        <dbReference type="Proteomes" id="UP000466345"/>
    </source>
</evidence>
<dbReference type="EMBL" id="WEGJ01000040">
    <property type="protein sequence ID" value="MQY15871.1"/>
    <property type="molecule type" value="Genomic_DNA"/>
</dbReference>
<accession>A0A7K0CR40</accession>
<organism evidence="2 3">
    <name type="scientific">Streptomyces smaragdinus</name>
    <dbReference type="NCBI Taxonomy" id="2585196"/>
    <lineage>
        <taxon>Bacteria</taxon>
        <taxon>Bacillati</taxon>
        <taxon>Actinomycetota</taxon>
        <taxon>Actinomycetes</taxon>
        <taxon>Kitasatosporales</taxon>
        <taxon>Streptomycetaceae</taxon>
        <taxon>Streptomyces</taxon>
    </lineage>
</organism>
<evidence type="ECO:0000313" key="2">
    <source>
        <dbReference type="EMBL" id="MQY15871.1"/>
    </source>
</evidence>
<reference evidence="2 3" key="1">
    <citation type="submission" date="2019-10" db="EMBL/GenBank/DDBJ databases">
        <title>Streptomyces smaragdinus sp. nov. and Streptomyces fabii sp. nov., isolated from the gut of fungus growing-termite Macrotermes natalensis.</title>
        <authorList>
            <person name="Schwitalla J."/>
            <person name="Benndorf R."/>
            <person name="Martin K."/>
            <person name="De Beer W."/>
            <person name="Kaster A.-K."/>
            <person name="Vollmers J."/>
            <person name="Poulsen M."/>
            <person name="Beemelmanns C."/>
        </authorList>
    </citation>
    <scope>NUCLEOTIDE SEQUENCE [LARGE SCALE GENOMIC DNA]</scope>
    <source>
        <strain evidence="2 3">RB5</strain>
    </source>
</reference>
<dbReference type="Proteomes" id="UP000466345">
    <property type="component" value="Unassembled WGS sequence"/>
</dbReference>
<keyword evidence="1" id="KW-0812">Transmembrane</keyword>
<feature type="transmembrane region" description="Helical" evidence="1">
    <location>
        <begin position="46"/>
        <end position="68"/>
    </location>
</feature>
<sequence length="86" mass="9314">MNSREEQTQLQKHTMRPIMYALGVNAVAIIGGMLLAGLAHDVYASIGGGWTVTGVVVVSTLVGTALYMGRVRRLQMTQDDLRKPQA</sequence>
<keyword evidence="1" id="KW-1133">Transmembrane helix</keyword>
<feature type="transmembrane region" description="Helical" evidence="1">
    <location>
        <begin position="20"/>
        <end position="40"/>
    </location>
</feature>
<dbReference type="RefSeq" id="WP_194293073.1">
    <property type="nucleotide sequence ID" value="NZ_WEGJ01000040.1"/>
</dbReference>
<gene>
    <name evidence="2" type="ORF">SRB5_60630</name>
</gene>
<dbReference type="AlphaFoldDB" id="A0A7K0CR40"/>
<protein>
    <submittedName>
        <fullName evidence="2">Uncharacterized protein</fullName>
    </submittedName>
</protein>
<comment type="caution">
    <text evidence="2">The sequence shown here is derived from an EMBL/GenBank/DDBJ whole genome shotgun (WGS) entry which is preliminary data.</text>
</comment>
<name>A0A7K0CR40_9ACTN</name>
<evidence type="ECO:0000256" key="1">
    <source>
        <dbReference type="SAM" id="Phobius"/>
    </source>
</evidence>
<keyword evidence="1" id="KW-0472">Membrane</keyword>
<proteinExistence type="predicted"/>